<proteinExistence type="inferred from homology"/>
<evidence type="ECO:0000256" key="6">
    <source>
        <dbReference type="ARBA" id="ARBA00037985"/>
    </source>
</evidence>
<evidence type="ECO:0000313" key="10">
    <source>
        <dbReference type="RefSeq" id="XP_014674357.1"/>
    </source>
</evidence>
<name>A0ABM1EQ87_PRICU</name>
<dbReference type="Pfam" id="PF07147">
    <property type="entry name" value="PDCD9"/>
    <property type="match status" value="1"/>
</dbReference>
<reference evidence="10 11" key="1">
    <citation type="submission" date="2025-05" db="UniProtKB">
        <authorList>
            <consortium name="RefSeq"/>
        </authorList>
    </citation>
    <scope>IDENTIFICATION</scope>
</reference>
<evidence type="ECO:0000313" key="11">
    <source>
        <dbReference type="RefSeq" id="XP_014674358.1"/>
    </source>
</evidence>
<protein>
    <recommendedName>
        <fullName evidence="7">Large ribosomal subunit protein mL37</fullName>
    </recommendedName>
    <alternativeName>
        <fullName evidence="8">39S ribosomal protein L37, mitochondrial</fullName>
    </alternativeName>
</protein>
<keyword evidence="5" id="KW-0687">Ribonucleoprotein</keyword>
<evidence type="ECO:0000256" key="4">
    <source>
        <dbReference type="ARBA" id="ARBA00023128"/>
    </source>
</evidence>
<dbReference type="RefSeq" id="XP_014674357.1">
    <property type="nucleotide sequence ID" value="XM_014818871.1"/>
</dbReference>
<evidence type="ECO:0000256" key="1">
    <source>
        <dbReference type="ARBA" id="ARBA00004173"/>
    </source>
</evidence>
<dbReference type="InterPro" id="IPR052482">
    <property type="entry name" value="mtLSU_mL37"/>
</dbReference>
<gene>
    <name evidence="10 11 12 13" type="primary">LOC106814552</name>
</gene>
<evidence type="ECO:0000313" key="13">
    <source>
        <dbReference type="RefSeq" id="XP_014674361.1"/>
    </source>
</evidence>
<keyword evidence="4" id="KW-0496">Mitochondrion</keyword>
<keyword evidence="2" id="KW-0809">Transit peptide</keyword>
<evidence type="ECO:0000313" key="9">
    <source>
        <dbReference type="Proteomes" id="UP000695022"/>
    </source>
</evidence>
<evidence type="ECO:0000256" key="2">
    <source>
        <dbReference type="ARBA" id="ARBA00022946"/>
    </source>
</evidence>
<sequence length="402" mass="46398">MRLTLPLQKQHIGNAFKRLWKYQSALKVQEAKVPKPWVSMEIVDPILKPKTRYEPFKSPDPRLCPKVNGKEHPKWNDKVAYRFTPSTKLIEGEKQAALLCKSQVFYNLPEQLQQLTGVAKIKDQDLLVENYILQACRWDPMYERLPKLYDRERPNRVFRRQYGITDRRKSHVIIHNLARLASTLAGQYPEFLQQRQHIYNSYFSCPMENMGDLILINGTVHIHITSKKCLPAFATDAEVTASENHHLADIFPLKQTIDLSKENIYTAEEQIGLAGRTDSHPHTLLTRNPHYTYIDSQLNSKAMMHCMAHCIIEAHRMYGADVKQLPQPITVQHIGVNHTGQVFYFTAFQLNTLDFSSHDGVKNFTWFDGGNELFSDITKDGNVVGYNPEVFKKVLAFYLNGL</sequence>
<keyword evidence="9" id="KW-1185">Reference proteome</keyword>
<evidence type="ECO:0000256" key="8">
    <source>
        <dbReference type="ARBA" id="ARBA00041617"/>
    </source>
</evidence>
<accession>A0ABM1EQ87</accession>
<comment type="subcellular location">
    <subcellularLocation>
        <location evidence="1">Mitochondrion</location>
    </subcellularLocation>
</comment>
<evidence type="ECO:0000256" key="7">
    <source>
        <dbReference type="ARBA" id="ARBA00039442"/>
    </source>
</evidence>
<dbReference type="PANTHER" id="PTHR15889">
    <property type="entry name" value="MITOCHONDRIAL RIBOSOMAL PROTEIN L37"/>
    <property type="match status" value="1"/>
</dbReference>
<dbReference type="RefSeq" id="XP_014674361.1">
    <property type="nucleotide sequence ID" value="XM_014818875.1"/>
</dbReference>
<dbReference type="PANTHER" id="PTHR15889:SF2">
    <property type="entry name" value="LARGE RIBOSOMAL SUBUNIT PROTEIN ML37"/>
    <property type="match status" value="1"/>
</dbReference>
<evidence type="ECO:0000256" key="5">
    <source>
        <dbReference type="ARBA" id="ARBA00023274"/>
    </source>
</evidence>
<keyword evidence="3" id="KW-0689">Ribosomal protein</keyword>
<dbReference type="RefSeq" id="XP_014674360.1">
    <property type="nucleotide sequence ID" value="XM_014818874.1"/>
</dbReference>
<dbReference type="RefSeq" id="XP_014674358.1">
    <property type="nucleotide sequence ID" value="XM_014818872.1"/>
</dbReference>
<dbReference type="Proteomes" id="UP000695022">
    <property type="component" value="Unplaced"/>
</dbReference>
<dbReference type="InterPro" id="IPR010793">
    <property type="entry name" value="Ribosomal_mL37/mL65"/>
</dbReference>
<evidence type="ECO:0000313" key="12">
    <source>
        <dbReference type="RefSeq" id="XP_014674360.1"/>
    </source>
</evidence>
<organism evidence="9 11">
    <name type="scientific">Priapulus caudatus</name>
    <name type="common">Priapulid worm</name>
    <dbReference type="NCBI Taxonomy" id="37621"/>
    <lineage>
        <taxon>Eukaryota</taxon>
        <taxon>Metazoa</taxon>
        <taxon>Ecdysozoa</taxon>
        <taxon>Scalidophora</taxon>
        <taxon>Priapulida</taxon>
        <taxon>Priapulimorpha</taxon>
        <taxon>Priapulimorphida</taxon>
        <taxon>Priapulidae</taxon>
        <taxon>Priapulus</taxon>
    </lineage>
</organism>
<dbReference type="GeneID" id="106814552"/>
<evidence type="ECO:0000256" key="3">
    <source>
        <dbReference type="ARBA" id="ARBA00022980"/>
    </source>
</evidence>
<comment type="similarity">
    <text evidence="6">Belongs to the mitochondrion-specific ribosomal protein mL37 family.</text>
</comment>